<proteinExistence type="predicted"/>
<dbReference type="EMBL" id="JACICF010000001">
    <property type="protein sequence ID" value="MBB3764149.1"/>
    <property type="molecule type" value="Genomic_DNA"/>
</dbReference>
<comment type="caution">
    <text evidence="2">The sequence shown here is derived from an EMBL/GenBank/DDBJ whole genome shotgun (WGS) entry which is preliminary data.</text>
</comment>
<accession>A0A839YYC5</accession>
<dbReference type="AlphaFoldDB" id="A0A839YYC5"/>
<feature type="region of interest" description="Disordered" evidence="1">
    <location>
        <begin position="54"/>
        <end position="77"/>
    </location>
</feature>
<evidence type="ECO:0000313" key="2">
    <source>
        <dbReference type="EMBL" id="MBB3764149.1"/>
    </source>
</evidence>
<evidence type="ECO:0000313" key="3">
    <source>
        <dbReference type="Proteomes" id="UP000578569"/>
    </source>
</evidence>
<protein>
    <submittedName>
        <fullName evidence="2">Uncharacterized protein</fullName>
    </submittedName>
</protein>
<name>A0A839YYC5_9SPHN</name>
<dbReference type="RefSeq" id="WP_183933432.1">
    <property type="nucleotide sequence ID" value="NZ_JACICF010000001.1"/>
</dbReference>
<sequence length="77" mass="8755">MAHQTEFLIDRMKEERAKAKAATLVRVRALHERAARSWEKLANRAIAADKLRAAEEQRKAKMRAEAEAKKEGELAQA</sequence>
<gene>
    <name evidence="2" type="ORF">FHS50_001172</name>
</gene>
<evidence type="ECO:0000256" key="1">
    <source>
        <dbReference type="SAM" id="MobiDB-lite"/>
    </source>
</evidence>
<keyword evidence="3" id="KW-1185">Reference proteome</keyword>
<dbReference type="Proteomes" id="UP000578569">
    <property type="component" value="Unassembled WGS sequence"/>
</dbReference>
<reference evidence="2 3" key="1">
    <citation type="submission" date="2020-08" db="EMBL/GenBank/DDBJ databases">
        <title>Genomic Encyclopedia of Type Strains, Phase IV (KMG-IV): sequencing the most valuable type-strain genomes for metagenomic binning, comparative biology and taxonomic classification.</title>
        <authorList>
            <person name="Goeker M."/>
        </authorList>
    </citation>
    <scope>NUCLEOTIDE SEQUENCE [LARGE SCALE GENOMIC DNA]</scope>
    <source>
        <strain evidence="2 3">DSM 24194</strain>
    </source>
</reference>
<organism evidence="2 3">
    <name type="scientific">Sphingomicrobium lutaoense</name>
    <dbReference type="NCBI Taxonomy" id="515949"/>
    <lineage>
        <taxon>Bacteria</taxon>
        <taxon>Pseudomonadati</taxon>
        <taxon>Pseudomonadota</taxon>
        <taxon>Alphaproteobacteria</taxon>
        <taxon>Sphingomonadales</taxon>
        <taxon>Sphingomonadaceae</taxon>
        <taxon>Sphingomicrobium</taxon>
    </lineage>
</organism>